<sequence>MLHVNCRQLSKFFLQCLKNQMAQLVGTLKKEKKKTKIPSLFLCIHAKMSACFESISAWFGIGQKPISPGEKQNDSPMKSILIRLKRAQILDIAGIKSQIKGKLVDTIQSDDRTDLVSIVPALKSGQRERLYSPVEPWFILDINLSNPLDQKLHTLFGKLHLFSYVDVLAQSLCSMHSDYQILVELILEKVEQVFFSSGQIQFVGPLGHLVNQYSSHKSIACQILPIENSFQLLSEFSPFDQIKIRFFLKHSNGKMFQDMPCKSVSKDMKTIKLKQIVHELPHEFSHNSRHLFMIYNNSHLFHMINTGLFFSDRKISIWDMQGSYSSLDGEYCIYLISRLDKYLAILRIKGEINSNLCKGCDILPENTTHKGKTDCSRFLIFPSSPMSPTIIQSRPREAYANHLLTS</sequence>
<reference evidence="1 2" key="1">
    <citation type="submission" date="2015-08" db="EMBL/GenBank/DDBJ databases">
        <title>Next Generation Sequencing and Analysis of the Genome of Puccinia sorghi L Schw, the Causal Agent of Maize Common Rust.</title>
        <authorList>
            <person name="Rochi L."/>
            <person name="Burguener G."/>
            <person name="Darino M."/>
            <person name="Turjanski A."/>
            <person name="Kreff E."/>
            <person name="Dieguez M.J."/>
            <person name="Sacco F."/>
        </authorList>
    </citation>
    <scope>NUCLEOTIDE SEQUENCE [LARGE SCALE GENOMIC DNA]</scope>
    <source>
        <strain evidence="1 2">RO10H11247</strain>
    </source>
</reference>
<organism evidence="1 2">
    <name type="scientific">Puccinia sorghi</name>
    <dbReference type="NCBI Taxonomy" id="27349"/>
    <lineage>
        <taxon>Eukaryota</taxon>
        <taxon>Fungi</taxon>
        <taxon>Dikarya</taxon>
        <taxon>Basidiomycota</taxon>
        <taxon>Pucciniomycotina</taxon>
        <taxon>Pucciniomycetes</taxon>
        <taxon>Pucciniales</taxon>
        <taxon>Pucciniaceae</taxon>
        <taxon>Puccinia</taxon>
    </lineage>
</organism>
<dbReference type="VEuPathDB" id="FungiDB:VP01_349g6"/>
<dbReference type="EMBL" id="LAVV01008501">
    <property type="protein sequence ID" value="KNZ52626.1"/>
    <property type="molecule type" value="Genomic_DNA"/>
</dbReference>
<accession>A0A0L6UVP4</accession>
<keyword evidence="2" id="KW-1185">Reference proteome</keyword>
<evidence type="ECO:0000313" key="1">
    <source>
        <dbReference type="EMBL" id="KNZ52626.1"/>
    </source>
</evidence>
<comment type="caution">
    <text evidence="1">The sequence shown here is derived from an EMBL/GenBank/DDBJ whole genome shotgun (WGS) entry which is preliminary data.</text>
</comment>
<gene>
    <name evidence="1" type="ORF">VP01_349g6</name>
</gene>
<evidence type="ECO:0000313" key="2">
    <source>
        <dbReference type="Proteomes" id="UP000037035"/>
    </source>
</evidence>
<protein>
    <submittedName>
        <fullName evidence="1">Uncharacterized protein</fullName>
    </submittedName>
</protein>
<proteinExistence type="predicted"/>
<dbReference type="Proteomes" id="UP000037035">
    <property type="component" value="Unassembled WGS sequence"/>
</dbReference>
<dbReference type="AlphaFoldDB" id="A0A0L6UVP4"/>
<name>A0A0L6UVP4_9BASI</name>